<evidence type="ECO:0000256" key="1">
    <source>
        <dbReference type="SAM" id="MobiDB-lite"/>
    </source>
</evidence>
<dbReference type="AlphaFoldDB" id="A0AAD5BQ03"/>
<evidence type="ECO:0000313" key="2">
    <source>
        <dbReference type="EMBL" id="KAI7727154.1"/>
    </source>
</evidence>
<sequence>MLTHTFFLQHTERKESHSTAPTLHHRDHHRRPYRRPLGGSSPIIRLGGDNNVGCKANDPRVWPTSYPPALASLLCCLTLWFSTNEQLHADAAHTSAHGEEEKKQSNMNVFYKVPSTLKF</sequence>
<protein>
    <submittedName>
        <fullName evidence="2">Uncharacterized protein</fullName>
    </submittedName>
</protein>
<organism evidence="2 3">
    <name type="scientific">Ambrosia artemisiifolia</name>
    <name type="common">Common ragweed</name>
    <dbReference type="NCBI Taxonomy" id="4212"/>
    <lineage>
        <taxon>Eukaryota</taxon>
        <taxon>Viridiplantae</taxon>
        <taxon>Streptophyta</taxon>
        <taxon>Embryophyta</taxon>
        <taxon>Tracheophyta</taxon>
        <taxon>Spermatophyta</taxon>
        <taxon>Magnoliopsida</taxon>
        <taxon>eudicotyledons</taxon>
        <taxon>Gunneridae</taxon>
        <taxon>Pentapetalae</taxon>
        <taxon>asterids</taxon>
        <taxon>campanulids</taxon>
        <taxon>Asterales</taxon>
        <taxon>Asteraceae</taxon>
        <taxon>Asteroideae</taxon>
        <taxon>Heliantheae alliance</taxon>
        <taxon>Heliantheae</taxon>
        <taxon>Ambrosia</taxon>
    </lineage>
</organism>
<evidence type="ECO:0000313" key="3">
    <source>
        <dbReference type="Proteomes" id="UP001206925"/>
    </source>
</evidence>
<name>A0AAD5BQ03_AMBAR</name>
<dbReference type="EMBL" id="JAMZMK010011429">
    <property type="protein sequence ID" value="KAI7727154.1"/>
    <property type="molecule type" value="Genomic_DNA"/>
</dbReference>
<feature type="region of interest" description="Disordered" evidence="1">
    <location>
        <begin position="8"/>
        <end position="40"/>
    </location>
</feature>
<gene>
    <name evidence="2" type="ORF">M8C21_029989</name>
</gene>
<feature type="compositionally biased region" description="Basic residues" evidence="1">
    <location>
        <begin position="23"/>
        <end position="34"/>
    </location>
</feature>
<dbReference type="Proteomes" id="UP001206925">
    <property type="component" value="Unassembled WGS sequence"/>
</dbReference>
<proteinExistence type="predicted"/>
<feature type="non-terminal residue" evidence="2">
    <location>
        <position position="119"/>
    </location>
</feature>
<accession>A0AAD5BQ03</accession>
<keyword evidence="3" id="KW-1185">Reference proteome</keyword>
<comment type="caution">
    <text evidence="2">The sequence shown here is derived from an EMBL/GenBank/DDBJ whole genome shotgun (WGS) entry which is preliminary data.</text>
</comment>
<reference evidence="2" key="1">
    <citation type="submission" date="2022-06" db="EMBL/GenBank/DDBJ databases">
        <title>Uncovering the hologenomic basis of an extraordinary plant invasion.</title>
        <authorList>
            <person name="Bieker V.C."/>
            <person name="Martin M.D."/>
            <person name="Gilbert T."/>
            <person name="Hodgins K."/>
            <person name="Battlay P."/>
            <person name="Petersen B."/>
            <person name="Wilson J."/>
        </authorList>
    </citation>
    <scope>NUCLEOTIDE SEQUENCE</scope>
    <source>
        <strain evidence="2">AA19_3_7</strain>
        <tissue evidence="2">Leaf</tissue>
    </source>
</reference>